<evidence type="ECO:0000256" key="3">
    <source>
        <dbReference type="ARBA" id="ARBA00022452"/>
    </source>
</evidence>
<feature type="domain" description="TonB-dependent receptor plug" evidence="10">
    <location>
        <begin position="119"/>
        <end position="244"/>
    </location>
</feature>
<feature type="chain" id="PRO_5020688296" evidence="9">
    <location>
        <begin position="24"/>
        <end position="1106"/>
    </location>
</feature>
<comment type="subcellular location">
    <subcellularLocation>
        <location evidence="1 8">Cell outer membrane</location>
        <topology evidence="1 8">Multi-pass membrane protein</topology>
    </subcellularLocation>
</comment>
<evidence type="ECO:0000259" key="10">
    <source>
        <dbReference type="Pfam" id="PF07715"/>
    </source>
</evidence>
<evidence type="ECO:0000313" key="12">
    <source>
        <dbReference type="Proteomes" id="UP000306918"/>
    </source>
</evidence>
<keyword evidence="7 8" id="KW-0998">Cell outer membrane</keyword>
<accession>A0A4S8HZ47</accession>
<dbReference type="GO" id="GO:0009279">
    <property type="term" value="C:cell outer membrane"/>
    <property type="evidence" value="ECO:0007669"/>
    <property type="project" value="UniProtKB-SubCell"/>
</dbReference>
<sequence>MTKATIRLLLIVLAGIWSLTGTAQEKKMITGVVKDSAGNVLPGVSVSEKGTTTNTITDMNGSFRIPVSTAKPVLVFSSIGFDSKQVTVGDQTTFTVLLASEITSLEGVVVTAMGIKKEQRKLGYATTQVLAKDIIQSAPTNFASALYGKAPGVTINTNPGGATSAVSIQIRGINSIGGQGQPLLVVDGVIIRNGDANSEGYWSGNQRLNGNGLLDINPENIESLNILKGAAASALYGSDANFGVIVITTKNGKGRKGLGVDVNLSANVENAALLPDLQTEYGPGYDRATNMSAFGSDDQGWITQTVNGQSVKRPIFRAYGQFGPKVDGSQVYWWDGQMRTYQSHGNPWKKFYRTGQSEIANIAINNSSDKMNYRFSYTRNDYKGIQIGGKQEKNTFNLNLTYKVTPKLSVDLIANYTNEKVHNRPRQIYYVTNNFGGFFSPVDNMDVYFDKYKTTKGYKWVDWNSNLDATERLAYNIRAKDFLDFLWNQLANSFDETTNRFITSATVNYNIAKGLNFRGRYGTDYTGYFAENKERTTQPISFGATGVYGTNTNQFVTVYGDALLSYGGKVIPDLNITASVGYQARKEEVRRNSASTNGGLAQENWFSLAASKNNANGSASSSRLVKDGLFGILNLEYKNFLFLEGTLRREVTSSLAPGFNTFYYPGVSGAFELSNAFQLPEFVNYSKLRAAWGIVGNPPPAYFGNVVYSATNVQGVPVLYPATSQYGNKELKNEQKTEMEFGWENRFLNNRLGFDLTYYNDKIVDQIMYLTTPATIGSGSVAVNVGDMRNYGVELGLYGTPVKTKDLIWDTRLNIAFNRNKVVALKAGLEQLVSMSLDNNSLLVVSKPGEAAGELLGYKRKVDDKGNYVINADGLYEIDFDNQARLGNLQPKATGGFINSFTYKNFNLNVVVDFRFGGQVVSQALLYGTGSGLYKNSLAGRDADHGGLSYYTAGGKNIQVAKGTSAGPGGEKVYNDGMILKGVTADGKENATIVDAPNYYLSTFGWGSWPGSGSNISYADAVFDNDFIKMREVTLSYNLPKKVAGFIKAQNLTFTVYGRNLFYIKKTLPYLDPEEGVGTNWLSNGTTSGQGNAATRSIGGSIRVSF</sequence>
<dbReference type="InterPro" id="IPR036942">
    <property type="entry name" value="Beta-barrel_TonB_sf"/>
</dbReference>
<dbReference type="SUPFAM" id="SSF49464">
    <property type="entry name" value="Carboxypeptidase regulatory domain-like"/>
    <property type="match status" value="1"/>
</dbReference>
<evidence type="ECO:0000256" key="2">
    <source>
        <dbReference type="ARBA" id="ARBA00022448"/>
    </source>
</evidence>
<dbReference type="InterPro" id="IPR008969">
    <property type="entry name" value="CarboxyPept-like_regulatory"/>
</dbReference>
<dbReference type="PROSITE" id="PS52016">
    <property type="entry name" value="TONB_DEPENDENT_REC_3"/>
    <property type="match status" value="1"/>
</dbReference>
<feature type="signal peptide" evidence="9">
    <location>
        <begin position="1"/>
        <end position="23"/>
    </location>
</feature>
<dbReference type="PANTHER" id="PTHR30069:SF53">
    <property type="entry name" value="COLICIN I RECEPTOR-RELATED"/>
    <property type="match status" value="1"/>
</dbReference>
<keyword evidence="2 8" id="KW-0813">Transport</keyword>
<reference evidence="11 12" key="1">
    <citation type="submission" date="2019-04" db="EMBL/GenBank/DDBJ databases">
        <title>Niastella caeni sp. nov., isolated from activated sludge.</title>
        <authorList>
            <person name="Sheng M."/>
        </authorList>
    </citation>
    <scope>NUCLEOTIDE SEQUENCE [LARGE SCALE GENOMIC DNA]</scope>
    <source>
        <strain evidence="11 12">HX-2-15</strain>
    </source>
</reference>
<keyword evidence="12" id="KW-1185">Reference proteome</keyword>
<dbReference type="InterPro" id="IPR023996">
    <property type="entry name" value="TonB-dep_OMP_SusC/RagA"/>
</dbReference>
<evidence type="ECO:0000256" key="9">
    <source>
        <dbReference type="SAM" id="SignalP"/>
    </source>
</evidence>
<organism evidence="11 12">
    <name type="scientific">Niastella caeni</name>
    <dbReference type="NCBI Taxonomy" id="2569763"/>
    <lineage>
        <taxon>Bacteria</taxon>
        <taxon>Pseudomonadati</taxon>
        <taxon>Bacteroidota</taxon>
        <taxon>Chitinophagia</taxon>
        <taxon>Chitinophagales</taxon>
        <taxon>Chitinophagaceae</taxon>
        <taxon>Niastella</taxon>
    </lineage>
</organism>
<dbReference type="SUPFAM" id="SSF56935">
    <property type="entry name" value="Porins"/>
    <property type="match status" value="1"/>
</dbReference>
<dbReference type="InterPro" id="IPR023997">
    <property type="entry name" value="TonB-dep_OMP_SusC/RagA_CS"/>
</dbReference>
<evidence type="ECO:0000256" key="1">
    <source>
        <dbReference type="ARBA" id="ARBA00004571"/>
    </source>
</evidence>
<keyword evidence="6 8" id="KW-0472">Membrane</keyword>
<comment type="similarity">
    <text evidence="8">Belongs to the TonB-dependent receptor family.</text>
</comment>
<dbReference type="Gene3D" id="2.40.170.20">
    <property type="entry name" value="TonB-dependent receptor, beta-barrel domain"/>
    <property type="match status" value="1"/>
</dbReference>
<dbReference type="InterPro" id="IPR037066">
    <property type="entry name" value="Plug_dom_sf"/>
</dbReference>
<dbReference type="AlphaFoldDB" id="A0A4S8HZ47"/>
<keyword evidence="5 9" id="KW-0732">Signal</keyword>
<evidence type="ECO:0000256" key="8">
    <source>
        <dbReference type="PROSITE-ProRule" id="PRU01360"/>
    </source>
</evidence>
<protein>
    <submittedName>
        <fullName evidence="11">SusC/RagA family TonB-linked outer membrane protein</fullName>
    </submittedName>
</protein>
<dbReference type="OrthoDB" id="9768177at2"/>
<evidence type="ECO:0000256" key="4">
    <source>
        <dbReference type="ARBA" id="ARBA00022692"/>
    </source>
</evidence>
<keyword evidence="3 8" id="KW-1134">Transmembrane beta strand</keyword>
<dbReference type="RefSeq" id="WP_136575608.1">
    <property type="nucleotide sequence ID" value="NZ_STFF01000001.1"/>
</dbReference>
<evidence type="ECO:0000256" key="7">
    <source>
        <dbReference type="ARBA" id="ARBA00023237"/>
    </source>
</evidence>
<keyword evidence="4 8" id="KW-0812">Transmembrane</keyword>
<evidence type="ECO:0000256" key="6">
    <source>
        <dbReference type="ARBA" id="ARBA00023136"/>
    </source>
</evidence>
<dbReference type="EMBL" id="STFF01000001">
    <property type="protein sequence ID" value="THU41118.1"/>
    <property type="molecule type" value="Genomic_DNA"/>
</dbReference>
<dbReference type="Pfam" id="PF07715">
    <property type="entry name" value="Plug"/>
    <property type="match status" value="1"/>
</dbReference>
<dbReference type="Gene3D" id="2.170.130.10">
    <property type="entry name" value="TonB-dependent receptor, plug domain"/>
    <property type="match status" value="1"/>
</dbReference>
<dbReference type="Gene3D" id="2.60.40.1120">
    <property type="entry name" value="Carboxypeptidase-like, regulatory domain"/>
    <property type="match status" value="1"/>
</dbReference>
<dbReference type="InterPro" id="IPR039426">
    <property type="entry name" value="TonB-dep_rcpt-like"/>
</dbReference>
<dbReference type="GO" id="GO:0015889">
    <property type="term" value="P:cobalamin transport"/>
    <property type="evidence" value="ECO:0007669"/>
    <property type="project" value="TreeGrafter"/>
</dbReference>
<name>A0A4S8HZ47_9BACT</name>
<dbReference type="NCBIfam" id="TIGR04056">
    <property type="entry name" value="OMP_RagA_SusC"/>
    <property type="match status" value="1"/>
</dbReference>
<dbReference type="InterPro" id="IPR012910">
    <property type="entry name" value="Plug_dom"/>
</dbReference>
<gene>
    <name evidence="11" type="ORF">FAM09_03115</name>
</gene>
<evidence type="ECO:0000256" key="5">
    <source>
        <dbReference type="ARBA" id="ARBA00022729"/>
    </source>
</evidence>
<dbReference type="Proteomes" id="UP000306918">
    <property type="component" value="Unassembled WGS sequence"/>
</dbReference>
<proteinExistence type="inferred from homology"/>
<dbReference type="NCBIfam" id="TIGR04057">
    <property type="entry name" value="SusC_RagA_signa"/>
    <property type="match status" value="1"/>
</dbReference>
<comment type="caution">
    <text evidence="11">The sequence shown here is derived from an EMBL/GenBank/DDBJ whole genome shotgun (WGS) entry which is preliminary data.</text>
</comment>
<dbReference type="PANTHER" id="PTHR30069">
    <property type="entry name" value="TONB-DEPENDENT OUTER MEMBRANE RECEPTOR"/>
    <property type="match status" value="1"/>
</dbReference>
<dbReference type="Pfam" id="PF13715">
    <property type="entry name" value="CarbopepD_reg_2"/>
    <property type="match status" value="1"/>
</dbReference>
<evidence type="ECO:0000313" key="11">
    <source>
        <dbReference type="EMBL" id="THU41118.1"/>
    </source>
</evidence>